<protein>
    <submittedName>
        <fullName evidence="1">Uncharacterized protein</fullName>
    </submittedName>
</protein>
<name>B4W0B6_9CYAN</name>
<sequence length="48" mass="5411">MCKNVVIHGALRFALLTLPHPLPLTPSPIKGEEEPERFILKNIAVYPF</sequence>
<evidence type="ECO:0000313" key="1">
    <source>
        <dbReference type="EMBL" id="EDX72376.1"/>
    </source>
</evidence>
<accession>B4W0B6</accession>
<dbReference type="EMBL" id="DS989865">
    <property type="protein sequence ID" value="EDX72376.1"/>
    <property type="molecule type" value="Genomic_DNA"/>
</dbReference>
<proteinExistence type="predicted"/>
<reference evidence="1 2" key="1">
    <citation type="submission" date="2008-07" db="EMBL/GenBank/DDBJ databases">
        <authorList>
            <person name="Tandeau de Marsac N."/>
            <person name="Ferriera S."/>
            <person name="Johnson J."/>
            <person name="Kravitz S."/>
            <person name="Beeson K."/>
            <person name="Sutton G."/>
            <person name="Rogers Y.-H."/>
            <person name="Friedman R."/>
            <person name="Frazier M."/>
            <person name="Venter J.C."/>
        </authorList>
    </citation>
    <scope>NUCLEOTIDE SEQUENCE [LARGE SCALE GENOMIC DNA]</scope>
    <source>
        <strain evidence="1 2">PCC 7420</strain>
    </source>
</reference>
<dbReference type="AlphaFoldDB" id="B4W0B6"/>
<dbReference type="Proteomes" id="UP000003835">
    <property type="component" value="Unassembled WGS sequence"/>
</dbReference>
<keyword evidence="2" id="KW-1185">Reference proteome</keyword>
<gene>
    <name evidence="1" type="ORF">MC7420_1045</name>
</gene>
<dbReference type="HOGENOM" id="CLU_3151612_0_0_3"/>
<organism evidence="1 2">
    <name type="scientific">Coleofasciculus chthonoplastes PCC 7420</name>
    <dbReference type="NCBI Taxonomy" id="118168"/>
    <lineage>
        <taxon>Bacteria</taxon>
        <taxon>Bacillati</taxon>
        <taxon>Cyanobacteriota</taxon>
        <taxon>Cyanophyceae</taxon>
        <taxon>Coleofasciculales</taxon>
        <taxon>Coleofasciculaceae</taxon>
        <taxon>Coleofasciculus</taxon>
    </lineage>
</organism>
<evidence type="ECO:0000313" key="2">
    <source>
        <dbReference type="Proteomes" id="UP000003835"/>
    </source>
</evidence>